<dbReference type="InterPro" id="IPR039391">
    <property type="entry name" value="Phytocyanin-like"/>
</dbReference>
<keyword evidence="2" id="KW-0732">Signal</keyword>
<keyword evidence="1" id="KW-1133">Transmembrane helix</keyword>
<feature type="transmembrane region" description="Helical" evidence="1">
    <location>
        <begin position="81"/>
        <end position="102"/>
    </location>
</feature>
<name>A0AAW0IKG5_QUESU</name>
<evidence type="ECO:0000259" key="3">
    <source>
        <dbReference type="PROSITE" id="PS51485"/>
    </source>
</evidence>
<dbReference type="GO" id="GO:0005886">
    <property type="term" value="C:plasma membrane"/>
    <property type="evidence" value="ECO:0007669"/>
    <property type="project" value="TreeGrafter"/>
</dbReference>
<dbReference type="GO" id="GO:0009055">
    <property type="term" value="F:electron transfer activity"/>
    <property type="evidence" value="ECO:0007669"/>
    <property type="project" value="InterPro"/>
</dbReference>
<dbReference type="Gene3D" id="2.60.40.420">
    <property type="entry name" value="Cupredoxins - blue copper proteins"/>
    <property type="match status" value="1"/>
</dbReference>
<keyword evidence="5" id="KW-1185">Reference proteome</keyword>
<evidence type="ECO:0000256" key="1">
    <source>
        <dbReference type="SAM" id="Phobius"/>
    </source>
</evidence>
<keyword evidence="1" id="KW-0812">Transmembrane</keyword>
<feature type="signal peptide" evidence="2">
    <location>
        <begin position="1"/>
        <end position="24"/>
    </location>
</feature>
<comment type="caution">
    <text evidence="4">The sequence shown here is derived from an EMBL/GenBank/DDBJ whole genome shotgun (WGS) entry which is preliminary data.</text>
</comment>
<dbReference type="InterPro" id="IPR008972">
    <property type="entry name" value="Cupredoxin"/>
</dbReference>
<dbReference type="PANTHER" id="PTHR33021">
    <property type="entry name" value="BLUE COPPER PROTEIN"/>
    <property type="match status" value="1"/>
</dbReference>
<evidence type="ECO:0000256" key="2">
    <source>
        <dbReference type="SAM" id="SignalP"/>
    </source>
</evidence>
<protein>
    <submittedName>
        <fullName evidence="4">Blue copper protein</fullName>
    </submittedName>
</protein>
<evidence type="ECO:0000313" key="5">
    <source>
        <dbReference type="Proteomes" id="UP000237347"/>
    </source>
</evidence>
<dbReference type="SUPFAM" id="SSF49503">
    <property type="entry name" value="Cupredoxins"/>
    <property type="match status" value="1"/>
</dbReference>
<dbReference type="InterPro" id="IPR003245">
    <property type="entry name" value="Phytocyanin_dom"/>
</dbReference>
<reference evidence="4 5" key="1">
    <citation type="journal article" date="2018" name="Sci. Data">
        <title>The draft genome sequence of cork oak.</title>
        <authorList>
            <person name="Ramos A.M."/>
            <person name="Usie A."/>
            <person name="Barbosa P."/>
            <person name="Barros P.M."/>
            <person name="Capote T."/>
            <person name="Chaves I."/>
            <person name="Simoes F."/>
            <person name="Abreu I."/>
            <person name="Carrasquinho I."/>
            <person name="Faro C."/>
            <person name="Guimaraes J.B."/>
            <person name="Mendonca D."/>
            <person name="Nobrega F."/>
            <person name="Rodrigues L."/>
            <person name="Saibo N.J.M."/>
            <person name="Varela M.C."/>
            <person name="Egas C."/>
            <person name="Matos J."/>
            <person name="Miguel C.M."/>
            <person name="Oliveira M.M."/>
            <person name="Ricardo C.P."/>
            <person name="Goncalves S."/>
        </authorList>
    </citation>
    <scope>NUCLEOTIDE SEQUENCE [LARGE SCALE GENOMIC DNA]</scope>
    <source>
        <strain evidence="5">cv. HL8</strain>
    </source>
</reference>
<keyword evidence="1" id="KW-0472">Membrane</keyword>
<evidence type="ECO:0000313" key="4">
    <source>
        <dbReference type="EMBL" id="KAK7814779.1"/>
    </source>
</evidence>
<feature type="domain" description="Phytocyanin" evidence="3">
    <location>
        <begin position="26"/>
        <end position="81"/>
    </location>
</feature>
<proteinExistence type="predicted"/>
<organism evidence="4 5">
    <name type="scientific">Quercus suber</name>
    <name type="common">Cork oak</name>
    <dbReference type="NCBI Taxonomy" id="58331"/>
    <lineage>
        <taxon>Eukaryota</taxon>
        <taxon>Viridiplantae</taxon>
        <taxon>Streptophyta</taxon>
        <taxon>Embryophyta</taxon>
        <taxon>Tracheophyta</taxon>
        <taxon>Spermatophyta</taxon>
        <taxon>Magnoliopsida</taxon>
        <taxon>eudicotyledons</taxon>
        <taxon>Gunneridae</taxon>
        <taxon>Pentapetalae</taxon>
        <taxon>rosids</taxon>
        <taxon>fabids</taxon>
        <taxon>Fagales</taxon>
        <taxon>Fagaceae</taxon>
        <taxon>Quercus</taxon>
    </lineage>
</organism>
<feature type="chain" id="PRO_5044001754" evidence="2">
    <location>
        <begin position="25"/>
        <end position="110"/>
    </location>
</feature>
<dbReference type="AlphaFoldDB" id="A0AAW0IKG5"/>
<sequence>MARKLNIVFLVVLAVTALLQSSVAQTTFQVGDALGWISPSSVSTYSTWAANKNFIKGDILVFNFTTSQHTVAKVSKADYDAFFFVLHICILYSQLYNFYILISKGLHGSG</sequence>
<dbReference type="PROSITE" id="PS51485">
    <property type="entry name" value="PHYTOCYANIN"/>
    <property type="match status" value="1"/>
</dbReference>
<dbReference type="Proteomes" id="UP000237347">
    <property type="component" value="Unassembled WGS sequence"/>
</dbReference>
<accession>A0AAW0IKG5</accession>
<dbReference type="PANTHER" id="PTHR33021:SF325">
    <property type="entry name" value="PHYTOCYANIN DOMAIN-CONTAINING PROTEIN"/>
    <property type="match status" value="1"/>
</dbReference>
<gene>
    <name evidence="4" type="primary">BCP_3</name>
    <name evidence="4" type="ORF">CFP56_002597</name>
</gene>
<dbReference type="EMBL" id="PKMF04001061">
    <property type="protein sequence ID" value="KAK7814779.1"/>
    <property type="molecule type" value="Genomic_DNA"/>
</dbReference>
<dbReference type="Pfam" id="PF02298">
    <property type="entry name" value="Cu_bind_like"/>
    <property type="match status" value="1"/>
</dbReference>